<dbReference type="CDD" id="cd05403">
    <property type="entry name" value="NT_KNTase_like"/>
    <property type="match status" value="1"/>
</dbReference>
<protein>
    <submittedName>
        <fullName evidence="2">Nucleotidyltransferase family protein</fullName>
    </submittedName>
</protein>
<evidence type="ECO:0000313" key="2">
    <source>
        <dbReference type="EMBL" id="MEX0427884.1"/>
    </source>
</evidence>
<evidence type="ECO:0000259" key="1">
    <source>
        <dbReference type="Pfam" id="PF01909"/>
    </source>
</evidence>
<dbReference type="Pfam" id="PF01909">
    <property type="entry name" value="NTP_transf_2"/>
    <property type="match status" value="1"/>
</dbReference>
<accession>A0ABV3SY52</accession>
<dbReference type="Gene3D" id="3.30.460.10">
    <property type="entry name" value="Beta Polymerase, domain 2"/>
    <property type="match status" value="1"/>
</dbReference>
<dbReference type="RefSeq" id="WP_367993684.1">
    <property type="nucleotide sequence ID" value="NZ_JBFPJR010000013.1"/>
</dbReference>
<proteinExistence type="predicted"/>
<keyword evidence="3" id="KW-1185">Reference proteome</keyword>
<dbReference type="InterPro" id="IPR043519">
    <property type="entry name" value="NT_sf"/>
</dbReference>
<dbReference type="Proteomes" id="UP001556631">
    <property type="component" value="Unassembled WGS sequence"/>
</dbReference>
<name>A0ABV3SY52_9ACTN</name>
<sequence>MIEDEALHMLADRLVVVPGIVAVTLGGSRARGDHTPESDVDLGLYYRPPLDLEALGALAREVAGHDARVTPPGEWGPWVDGGAWLTIDGTAVDWIYRDLDRVRASWDDAQQGRFGFHAQVGHPLGVPDFAYAGEVALARILADPSGRLTSLQAEARHYPPALQDAVVRRLREGSFLLTSAGKAVERTDCAYVAGCLFRVVLLCAHALHAAAGRWVVNEKGAVASAGLLPTAPEDFAGRAQRLCGGPGTTAAELSATLAAARDLLDETADACDR</sequence>
<comment type="caution">
    <text evidence="2">The sequence shown here is derived from an EMBL/GenBank/DDBJ whole genome shotgun (WGS) entry which is preliminary data.</text>
</comment>
<organism evidence="2 3">
    <name type="scientific">Nocardioides eburneus</name>
    <dbReference type="NCBI Taxonomy" id="3231482"/>
    <lineage>
        <taxon>Bacteria</taxon>
        <taxon>Bacillati</taxon>
        <taxon>Actinomycetota</taxon>
        <taxon>Actinomycetes</taxon>
        <taxon>Propionibacteriales</taxon>
        <taxon>Nocardioidaceae</taxon>
        <taxon>Nocardioides</taxon>
    </lineage>
</organism>
<feature type="domain" description="Polymerase nucleotidyl transferase" evidence="1">
    <location>
        <begin position="20"/>
        <end position="51"/>
    </location>
</feature>
<reference evidence="2 3" key="1">
    <citation type="submission" date="2024-07" db="EMBL/GenBank/DDBJ databases">
        <authorList>
            <person name="Lee S."/>
            <person name="Kang M."/>
        </authorList>
    </citation>
    <scope>NUCLEOTIDE SEQUENCE [LARGE SCALE GENOMIC DNA]</scope>
    <source>
        <strain evidence="2 3">DS6</strain>
    </source>
</reference>
<dbReference type="SUPFAM" id="SSF81301">
    <property type="entry name" value="Nucleotidyltransferase"/>
    <property type="match status" value="1"/>
</dbReference>
<dbReference type="InterPro" id="IPR002934">
    <property type="entry name" value="Polymerase_NTP_transf_dom"/>
</dbReference>
<gene>
    <name evidence="2" type="ORF">AB3X52_09650</name>
</gene>
<evidence type="ECO:0000313" key="3">
    <source>
        <dbReference type="Proteomes" id="UP001556631"/>
    </source>
</evidence>
<dbReference type="EMBL" id="JBFPJR010000013">
    <property type="protein sequence ID" value="MEX0427884.1"/>
    <property type="molecule type" value="Genomic_DNA"/>
</dbReference>